<dbReference type="EMBL" id="AP035881">
    <property type="protein sequence ID" value="BFP48910.1"/>
    <property type="molecule type" value="Genomic_DNA"/>
</dbReference>
<protein>
    <recommendedName>
        <fullName evidence="2">SUKH-4 immunity protein of toxin-antitoxin system</fullName>
    </recommendedName>
</protein>
<sequence>MTTGDWTQAADRETAARTVRDWAATGTGRRMLLLGGARGSGRTTVLRETLGSLPGVVQVDCATQEVEAVAASLLRALGVGGPEHGRGTFRELVAKAVPVTGVVLLNGQLAGGYRDSAAPQALLAGVVRHLVGPSGPAGWVAVETEQGARVDWDAVTTAVALPPAPELPSVADDPRAQRTFDPQDLPELIGRAEFLAEVDRAELVDALPLAWPGGVPHNSVAADVYYLDLLGVRPGPEQRGEWLAALHHRLLSQGAGSRADGLAGELAAVADLPWRTVWSRWFPSGRSGSTRPVPGPVEAVRPGLLDGRPVAVSVDLDVPDEDVEAGIVPARTSYVWDRATGELFSGPHRRTAQQPDVPDVQWEDGWERLSQSRGRLRADGVALAPRFPFEVTGGVRGGEELLLAGTNGLFRIELLAPVDPDAPGWAGEPFVEPLAFEAPRELPWEVSAPTADWLAEPFTGRWQPSDDGLPEGLVDAGAREFLTGIGVPLAAGRGTLWTGHLPEEGLQEWDQEPDGDGGSRHVYRIGQWQGGDLLLDGARGEVLLEDFDGETEHAADSLSAFFTMLRLFCDPGRVIRQVNRRYAVQQLDRWLHTVDAEAAEGCWYVMLHEQHELDGSLWGDEK</sequence>
<dbReference type="AlphaFoldDB" id="A0AB33KBZ6"/>
<proteinExistence type="predicted"/>
<evidence type="ECO:0000313" key="1">
    <source>
        <dbReference type="EMBL" id="BFP48910.1"/>
    </source>
</evidence>
<accession>A0AB33KBZ6</accession>
<evidence type="ECO:0008006" key="2">
    <source>
        <dbReference type="Google" id="ProtNLM"/>
    </source>
</evidence>
<dbReference type="RefSeq" id="WP_407991081.1">
    <property type="nucleotide sequence ID" value="NZ_AP035881.2"/>
</dbReference>
<organism evidence="1">
    <name type="scientific">Kitasatospora sp. CMC57</name>
    <dbReference type="NCBI Taxonomy" id="3231513"/>
    <lineage>
        <taxon>Bacteria</taxon>
        <taxon>Bacillati</taxon>
        <taxon>Actinomycetota</taxon>
        <taxon>Actinomycetes</taxon>
        <taxon>Kitasatosporales</taxon>
        <taxon>Streptomycetaceae</taxon>
        <taxon>Kitasatospora</taxon>
    </lineage>
</organism>
<reference evidence="1" key="1">
    <citation type="submission" date="2024-07" db="EMBL/GenBank/DDBJ databases">
        <title>Complete genome sequences of cellulolytic bacteria, Kitasatospora sp. CMC57 and Streptomyces sp. CMC78, isolated from Japanese agricultural soil.</title>
        <authorList>
            <person name="Hashimoto T."/>
            <person name="Ito M."/>
            <person name="Iwamoto M."/>
            <person name="Fukahori D."/>
            <person name="Shoda T."/>
            <person name="Sakoda M."/>
            <person name="Morohoshi T."/>
            <person name="Mitsuboshi M."/>
            <person name="Nishizawa T."/>
        </authorList>
    </citation>
    <scope>NUCLEOTIDE SEQUENCE</scope>
    <source>
        <strain evidence="1">CMC57</strain>
    </source>
</reference>
<name>A0AB33KBZ6_9ACTN</name>
<gene>
    <name evidence="1" type="ORF">KCMC57_52780</name>
</gene>